<reference evidence="7 8" key="1">
    <citation type="journal article" date="2015" name="Nature">
        <title>rRNA introns, odd ribosomes, and small enigmatic genomes across a large radiation of phyla.</title>
        <authorList>
            <person name="Brown C.T."/>
            <person name="Hug L.A."/>
            <person name="Thomas B.C."/>
            <person name="Sharon I."/>
            <person name="Castelle C.J."/>
            <person name="Singh A."/>
            <person name="Wilkins M.J."/>
            <person name="Williams K.H."/>
            <person name="Banfield J.F."/>
        </authorList>
    </citation>
    <scope>NUCLEOTIDE SEQUENCE [LARGE SCALE GENOMIC DNA]</scope>
</reference>
<dbReference type="EC" id="5.4.99.25" evidence="5"/>
<organism evidence="7 8">
    <name type="scientific">Candidatus Jorgensenbacteria bacterium GW2011_GWA2_45_9</name>
    <dbReference type="NCBI Taxonomy" id="1618663"/>
    <lineage>
        <taxon>Bacteria</taxon>
        <taxon>Candidatus Joergenseniibacteriota</taxon>
    </lineage>
</organism>
<feature type="domain" description="Pseudouridine synthase II N-terminal" evidence="6">
    <location>
        <begin position="23"/>
        <end position="176"/>
    </location>
</feature>
<dbReference type="GO" id="GO:1990481">
    <property type="term" value="P:mRNA pseudouridine synthesis"/>
    <property type="evidence" value="ECO:0007669"/>
    <property type="project" value="TreeGrafter"/>
</dbReference>
<dbReference type="HAMAP" id="MF_01080">
    <property type="entry name" value="TruB_bact"/>
    <property type="match status" value="1"/>
</dbReference>
<evidence type="ECO:0000256" key="4">
    <source>
        <dbReference type="ARBA" id="ARBA00023235"/>
    </source>
</evidence>
<feature type="active site" description="Nucleophile" evidence="5">
    <location>
        <position position="38"/>
    </location>
</feature>
<evidence type="ECO:0000256" key="1">
    <source>
        <dbReference type="ARBA" id="ARBA00000385"/>
    </source>
</evidence>
<dbReference type="GO" id="GO:0031119">
    <property type="term" value="P:tRNA pseudouridine synthesis"/>
    <property type="evidence" value="ECO:0007669"/>
    <property type="project" value="UniProtKB-UniRule"/>
</dbReference>
<dbReference type="PANTHER" id="PTHR13767:SF2">
    <property type="entry name" value="PSEUDOURIDYLATE SYNTHASE TRUB1"/>
    <property type="match status" value="1"/>
</dbReference>
<dbReference type="Gene3D" id="3.30.2350.10">
    <property type="entry name" value="Pseudouridine synthase"/>
    <property type="match status" value="1"/>
</dbReference>
<comment type="similarity">
    <text evidence="2 5">Belongs to the pseudouridine synthase TruB family. Type 1 subfamily.</text>
</comment>
<keyword evidence="3 5" id="KW-0819">tRNA processing</keyword>
<evidence type="ECO:0000256" key="5">
    <source>
        <dbReference type="HAMAP-Rule" id="MF_01080"/>
    </source>
</evidence>
<evidence type="ECO:0000256" key="2">
    <source>
        <dbReference type="ARBA" id="ARBA00005642"/>
    </source>
</evidence>
<dbReference type="GO" id="GO:0160148">
    <property type="term" value="F:tRNA pseudouridine(55) synthase activity"/>
    <property type="evidence" value="ECO:0007669"/>
    <property type="project" value="UniProtKB-EC"/>
</dbReference>
<dbReference type="SUPFAM" id="SSF55120">
    <property type="entry name" value="Pseudouridine synthase"/>
    <property type="match status" value="1"/>
</dbReference>
<evidence type="ECO:0000313" key="7">
    <source>
        <dbReference type="EMBL" id="KKU15729.1"/>
    </source>
</evidence>
<dbReference type="InterPro" id="IPR002501">
    <property type="entry name" value="PsdUridine_synth_N"/>
</dbReference>
<dbReference type="NCBIfam" id="TIGR00431">
    <property type="entry name" value="TruB"/>
    <property type="match status" value="1"/>
</dbReference>
<evidence type="ECO:0000259" key="6">
    <source>
        <dbReference type="Pfam" id="PF01509"/>
    </source>
</evidence>
<dbReference type="InterPro" id="IPR014780">
    <property type="entry name" value="tRNA_psdUridine_synth_TruB"/>
</dbReference>
<name>A0A0G1N5B6_9BACT</name>
<accession>A0A0G1N5B6</accession>
<dbReference type="GO" id="GO:0003723">
    <property type="term" value="F:RNA binding"/>
    <property type="evidence" value="ECO:0007669"/>
    <property type="project" value="InterPro"/>
</dbReference>
<keyword evidence="4 5" id="KW-0413">Isomerase</keyword>
<dbReference type="InterPro" id="IPR020103">
    <property type="entry name" value="PsdUridine_synth_cat_dom_sf"/>
</dbReference>
<dbReference type="AlphaFoldDB" id="A0A0G1N5B6"/>
<comment type="function">
    <text evidence="5">Responsible for synthesis of pseudouridine from uracil-55 in the psi GC loop of transfer RNAs.</text>
</comment>
<evidence type="ECO:0000313" key="8">
    <source>
        <dbReference type="Proteomes" id="UP000034727"/>
    </source>
</evidence>
<dbReference type="EMBL" id="LCLJ01000004">
    <property type="protein sequence ID" value="KKU15729.1"/>
    <property type="molecule type" value="Genomic_DNA"/>
</dbReference>
<sequence>MDKILFVDKPAGITSFDVIRRLRKKLGVKKMGHAGTLDPFATGLMIIGVGDSTKRLTGYIKLPKTYNVEIILGVKTDTGDITGKVIEEKQVGEINGEAIKDTLEKMVGTLNLAVPMYSAVKIGGKKLYEYAREKNISVSPPVREMIVYSAEFKGVENRGKNPIVCASFDVSSGTYVRALAEEFGRRLGLPATVKNLRRTKINGFKVENAIPLN</sequence>
<gene>
    <name evidence="5" type="primary">truB</name>
    <name evidence="7" type="ORF">UX22_C0004G0050</name>
</gene>
<comment type="catalytic activity">
    <reaction evidence="1 5">
        <text>uridine(55) in tRNA = pseudouridine(55) in tRNA</text>
        <dbReference type="Rhea" id="RHEA:42532"/>
        <dbReference type="Rhea" id="RHEA-COMP:10101"/>
        <dbReference type="Rhea" id="RHEA-COMP:10102"/>
        <dbReference type="ChEBI" id="CHEBI:65314"/>
        <dbReference type="ChEBI" id="CHEBI:65315"/>
        <dbReference type="EC" id="5.4.99.25"/>
    </reaction>
</comment>
<dbReference type="Proteomes" id="UP000034727">
    <property type="component" value="Unassembled WGS sequence"/>
</dbReference>
<proteinExistence type="inferred from homology"/>
<dbReference type="PANTHER" id="PTHR13767">
    <property type="entry name" value="TRNA-PSEUDOURIDINE SYNTHASE"/>
    <property type="match status" value="1"/>
</dbReference>
<evidence type="ECO:0000256" key="3">
    <source>
        <dbReference type="ARBA" id="ARBA00022694"/>
    </source>
</evidence>
<dbReference type="PATRIC" id="fig|1618663.3.peg.168"/>
<protein>
    <recommendedName>
        <fullName evidence="5">tRNA pseudouridine synthase B</fullName>
        <ecNumber evidence="5">5.4.99.25</ecNumber>
    </recommendedName>
    <alternativeName>
        <fullName evidence="5">tRNA pseudouridine(55) synthase</fullName>
        <shortName evidence="5">Psi55 synthase</shortName>
    </alternativeName>
    <alternativeName>
        <fullName evidence="5">tRNA pseudouridylate synthase</fullName>
    </alternativeName>
    <alternativeName>
        <fullName evidence="5">tRNA-uridine isomerase</fullName>
    </alternativeName>
</protein>
<comment type="caution">
    <text evidence="7">The sequence shown here is derived from an EMBL/GenBank/DDBJ whole genome shotgun (WGS) entry which is preliminary data.</text>
</comment>
<dbReference type="Pfam" id="PF01509">
    <property type="entry name" value="TruB_N"/>
    <property type="match status" value="1"/>
</dbReference>